<evidence type="ECO:0000313" key="2">
    <source>
        <dbReference type="Proteomes" id="UP000034164"/>
    </source>
</evidence>
<name>A0A0G2HNM2_9EURO</name>
<dbReference type="Proteomes" id="UP000034164">
    <property type="component" value="Unassembled WGS sequence"/>
</dbReference>
<evidence type="ECO:0000313" key="1">
    <source>
        <dbReference type="EMBL" id="KKZ58946.1"/>
    </source>
</evidence>
<dbReference type="OrthoDB" id="4188854at2759"/>
<dbReference type="AlphaFoldDB" id="A0A0G2HNM2"/>
<protein>
    <submittedName>
        <fullName evidence="1">Uncharacterized protein</fullName>
    </submittedName>
</protein>
<proteinExistence type="predicted"/>
<organism evidence="1 2">
    <name type="scientific">[Emmonsia] crescens</name>
    <dbReference type="NCBI Taxonomy" id="73230"/>
    <lineage>
        <taxon>Eukaryota</taxon>
        <taxon>Fungi</taxon>
        <taxon>Dikarya</taxon>
        <taxon>Ascomycota</taxon>
        <taxon>Pezizomycotina</taxon>
        <taxon>Eurotiomycetes</taxon>
        <taxon>Eurotiomycetidae</taxon>
        <taxon>Onygenales</taxon>
        <taxon>Ajellomycetaceae</taxon>
        <taxon>Emergomyces</taxon>
    </lineage>
</organism>
<reference evidence="2" key="1">
    <citation type="journal article" date="2015" name="PLoS Genet.">
        <title>The dynamic genome and transcriptome of the human fungal pathogen Blastomyces and close relative Emmonsia.</title>
        <authorList>
            <person name="Munoz J.F."/>
            <person name="Gauthier G.M."/>
            <person name="Desjardins C.A."/>
            <person name="Gallo J.E."/>
            <person name="Holder J."/>
            <person name="Sullivan T.D."/>
            <person name="Marty A.J."/>
            <person name="Carmen J.C."/>
            <person name="Chen Z."/>
            <person name="Ding L."/>
            <person name="Gujja S."/>
            <person name="Magrini V."/>
            <person name="Misas E."/>
            <person name="Mitreva M."/>
            <person name="Priest M."/>
            <person name="Saif S."/>
            <person name="Whiston E.A."/>
            <person name="Young S."/>
            <person name="Zeng Q."/>
            <person name="Goldman W.E."/>
            <person name="Mardis E.R."/>
            <person name="Taylor J.W."/>
            <person name="McEwen J.G."/>
            <person name="Clay O.K."/>
            <person name="Klein B.S."/>
            <person name="Cuomo C.A."/>
        </authorList>
    </citation>
    <scope>NUCLEOTIDE SEQUENCE [LARGE SCALE GENOMIC DNA]</scope>
    <source>
        <strain evidence="2">UAMH 3008</strain>
    </source>
</reference>
<accession>A0A0G2HNM2</accession>
<dbReference type="VEuPathDB" id="FungiDB:EMCG_05471"/>
<sequence>MSTTDICISDELHILLYSLHEMNEDTVSFYDYIKSDDLSDSLKFNEESQAHRETSLRVSTDLMSYFNSKEKS</sequence>
<dbReference type="EMBL" id="LCZI01001692">
    <property type="protein sequence ID" value="KKZ58946.1"/>
    <property type="molecule type" value="Genomic_DNA"/>
</dbReference>
<gene>
    <name evidence="1" type="ORF">EMCG_05471</name>
</gene>
<comment type="caution">
    <text evidence="1">The sequence shown here is derived from an EMBL/GenBank/DDBJ whole genome shotgun (WGS) entry which is preliminary data.</text>
</comment>